<dbReference type="EMBL" id="CAUJNA010003035">
    <property type="protein sequence ID" value="CAJ1395049.1"/>
    <property type="molecule type" value="Genomic_DNA"/>
</dbReference>
<evidence type="ECO:0000313" key="2">
    <source>
        <dbReference type="EMBL" id="CAJ1395049.1"/>
    </source>
</evidence>
<keyword evidence="3" id="KW-1185">Reference proteome</keyword>
<evidence type="ECO:0000256" key="1">
    <source>
        <dbReference type="SAM" id="Phobius"/>
    </source>
</evidence>
<evidence type="ECO:0000313" key="3">
    <source>
        <dbReference type="Proteomes" id="UP001178507"/>
    </source>
</evidence>
<keyword evidence="1" id="KW-1133">Transmembrane helix</keyword>
<feature type="transmembrane region" description="Helical" evidence="1">
    <location>
        <begin position="127"/>
        <end position="148"/>
    </location>
</feature>
<proteinExistence type="predicted"/>
<protein>
    <submittedName>
        <fullName evidence="2">Uncharacterized protein</fullName>
    </submittedName>
</protein>
<accession>A0AA36IY92</accession>
<keyword evidence="1" id="KW-0812">Transmembrane</keyword>
<reference evidence="2" key="1">
    <citation type="submission" date="2023-08" db="EMBL/GenBank/DDBJ databases">
        <authorList>
            <person name="Chen Y."/>
            <person name="Shah S."/>
            <person name="Dougan E. K."/>
            <person name="Thang M."/>
            <person name="Chan C."/>
        </authorList>
    </citation>
    <scope>NUCLEOTIDE SEQUENCE</scope>
</reference>
<name>A0AA36IY92_9DINO</name>
<gene>
    <name evidence="2" type="ORF">EVOR1521_LOCUS19572</name>
</gene>
<organism evidence="2 3">
    <name type="scientific">Effrenium voratum</name>
    <dbReference type="NCBI Taxonomy" id="2562239"/>
    <lineage>
        <taxon>Eukaryota</taxon>
        <taxon>Sar</taxon>
        <taxon>Alveolata</taxon>
        <taxon>Dinophyceae</taxon>
        <taxon>Suessiales</taxon>
        <taxon>Symbiodiniaceae</taxon>
        <taxon>Effrenium</taxon>
    </lineage>
</organism>
<keyword evidence="1" id="KW-0472">Membrane</keyword>
<sequence length="199" mass="21613">MARVLLALPVVLAMDFGEMADSYFGSMSSPAVSDKCKKSKTCCPGSQCIPGMELVSGCQEERGVVSCEAAEDMSNWPLKNGICRCAAGYSCETGKCLEDGDSDSLSELPQLKQRNLTEVRLYRKAAAVNWASIILGLLCLLALTHLALRCRRRSEVPVEEDEDYHAELSEKIKGLRAQMEADSEPACSARVGLLEEGVE</sequence>
<dbReference type="AlphaFoldDB" id="A0AA36IY92"/>
<comment type="caution">
    <text evidence="2">The sequence shown here is derived from an EMBL/GenBank/DDBJ whole genome shotgun (WGS) entry which is preliminary data.</text>
</comment>
<dbReference type="Proteomes" id="UP001178507">
    <property type="component" value="Unassembled WGS sequence"/>
</dbReference>